<reference evidence="3" key="2">
    <citation type="submission" date="2011-03" db="EMBL/GenBank/DDBJ databases">
        <title>The complete genome of Desulfobacca acetoxidans DSM 11109.</title>
        <authorList>
            <consortium name="US DOE Joint Genome Institute (JGI-PGF)"/>
            <person name="Lucas S."/>
            <person name="Copeland A."/>
            <person name="Lapidus A."/>
            <person name="Bruce D."/>
            <person name="Goodwin L."/>
            <person name="Pitluck S."/>
            <person name="Peters L."/>
            <person name="Kyrpides N."/>
            <person name="Mavromatis K."/>
            <person name="Ivanova N."/>
            <person name="Ovchinnikova G."/>
            <person name="Teshima H."/>
            <person name="Detter J.C."/>
            <person name="Han C."/>
            <person name="Land M."/>
            <person name="Hauser L."/>
            <person name="Markowitz V."/>
            <person name="Cheng J.-F."/>
            <person name="Hugenholtz P."/>
            <person name="Woyke T."/>
            <person name="Wu D."/>
            <person name="Spring S."/>
            <person name="Schueler E."/>
            <person name="Brambilla E."/>
            <person name="Klenk H.-P."/>
            <person name="Eisen J.A."/>
        </authorList>
    </citation>
    <scope>NUCLEOTIDE SEQUENCE [LARGE SCALE GENOMIC DNA]</scope>
    <source>
        <strain evidence="3">ATCC 700848 / DSM 11109 / ASRB2</strain>
    </source>
</reference>
<dbReference type="HOGENOM" id="CLU_201704_0_0_7"/>
<dbReference type="RefSeq" id="WP_013705831.1">
    <property type="nucleotide sequence ID" value="NC_015388.1"/>
</dbReference>
<dbReference type="eggNOG" id="ENOG502ZQ0S">
    <property type="taxonomic scope" value="Bacteria"/>
</dbReference>
<evidence type="ECO:0000313" key="2">
    <source>
        <dbReference type="EMBL" id="AEB08718.1"/>
    </source>
</evidence>
<name>F2NGU7_DESAR</name>
<gene>
    <name evidence="2" type="ordered locus">Desac_0840</name>
</gene>
<dbReference type="InterPro" id="IPR013229">
    <property type="entry name" value="PEGA"/>
</dbReference>
<dbReference type="EMBL" id="CP002629">
    <property type="protein sequence ID" value="AEB08718.1"/>
    <property type="molecule type" value="Genomic_DNA"/>
</dbReference>
<proteinExistence type="predicted"/>
<reference evidence="2 3" key="1">
    <citation type="journal article" date="2011" name="Stand. Genomic Sci.">
        <title>Complete genome sequence of the acetate-degrading sulfate reducer Desulfobacca acetoxidans type strain (ASRB2).</title>
        <authorList>
            <person name="Goker M."/>
            <person name="Teshima H."/>
            <person name="Lapidus A."/>
            <person name="Nolan M."/>
            <person name="Lucas S."/>
            <person name="Hammon N."/>
            <person name="Deshpande S."/>
            <person name="Cheng J.F."/>
            <person name="Tapia R."/>
            <person name="Han C."/>
            <person name="Goodwin L."/>
            <person name="Pitluck S."/>
            <person name="Huntemann M."/>
            <person name="Liolios K."/>
            <person name="Ivanova N."/>
            <person name="Pagani I."/>
            <person name="Mavromatis K."/>
            <person name="Ovchinikova G."/>
            <person name="Pati A."/>
            <person name="Chen A."/>
            <person name="Palaniappan K."/>
            <person name="Land M."/>
            <person name="Hauser L."/>
            <person name="Brambilla E.M."/>
            <person name="Rohde M."/>
            <person name="Spring S."/>
            <person name="Detter J.C."/>
            <person name="Woyke T."/>
            <person name="Bristow J."/>
            <person name="Eisen J.A."/>
            <person name="Markowitz V."/>
            <person name="Hugenholtz P."/>
            <person name="Kyrpides N.C."/>
            <person name="Klenk H.P."/>
        </authorList>
    </citation>
    <scope>NUCLEOTIDE SEQUENCE [LARGE SCALE GENOMIC DNA]</scope>
    <source>
        <strain evidence="3">ATCC 700848 / DSM 11109 / ASRB2</strain>
    </source>
</reference>
<sequence>MSYEYLVVKFPQQRPVLLNGEPMGETNVKLELEGGSYEVTLGPPPDFKPEKHQIDLRHTAASRPLRIEFEVI</sequence>
<keyword evidence="3" id="KW-1185">Reference proteome</keyword>
<protein>
    <recommendedName>
        <fullName evidence="1">PEGA domain-containing protein</fullName>
    </recommendedName>
</protein>
<dbReference type="Pfam" id="PF08308">
    <property type="entry name" value="PEGA"/>
    <property type="match status" value="1"/>
</dbReference>
<dbReference type="AlphaFoldDB" id="F2NGU7"/>
<evidence type="ECO:0000313" key="3">
    <source>
        <dbReference type="Proteomes" id="UP000000483"/>
    </source>
</evidence>
<feature type="domain" description="PEGA" evidence="1">
    <location>
        <begin position="13"/>
        <end position="56"/>
    </location>
</feature>
<dbReference type="Proteomes" id="UP000000483">
    <property type="component" value="Chromosome"/>
</dbReference>
<accession>F2NGU7</accession>
<evidence type="ECO:0000259" key="1">
    <source>
        <dbReference type="Pfam" id="PF08308"/>
    </source>
</evidence>
<dbReference type="KEGG" id="dao:Desac_0840"/>
<organism evidence="2 3">
    <name type="scientific">Desulfobacca acetoxidans (strain ATCC 700848 / DSM 11109 / ASRB2)</name>
    <dbReference type="NCBI Taxonomy" id="880072"/>
    <lineage>
        <taxon>Bacteria</taxon>
        <taxon>Pseudomonadati</taxon>
        <taxon>Thermodesulfobacteriota</taxon>
        <taxon>Desulfobaccia</taxon>
        <taxon>Desulfobaccales</taxon>
        <taxon>Desulfobaccaceae</taxon>
        <taxon>Desulfobacca</taxon>
    </lineage>
</organism>